<dbReference type="SUPFAM" id="SSF81383">
    <property type="entry name" value="F-box domain"/>
    <property type="match status" value="1"/>
</dbReference>
<dbReference type="Pfam" id="PF23622">
    <property type="entry name" value="LRR_At1g61320_AtMIF1"/>
    <property type="match status" value="1"/>
</dbReference>
<dbReference type="AlphaFoldDB" id="A0AAV1DMU2"/>
<dbReference type="EMBL" id="OX459123">
    <property type="protein sequence ID" value="CAI9108345.1"/>
    <property type="molecule type" value="Genomic_DNA"/>
</dbReference>
<organism evidence="3 4">
    <name type="scientific">Oldenlandia corymbosa var. corymbosa</name>
    <dbReference type="NCBI Taxonomy" id="529605"/>
    <lineage>
        <taxon>Eukaryota</taxon>
        <taxon>Viridiplantae</taxon>
        <taxon>Streptophyta</taxon>
        <taxon>Embryophyta</taxon>
        <taxon>Tracheophyta</taxon>
        <taxon>Spermatophyta</taxon>
        <taxon>Magnoliopsida</taxon>
        <taxon>eudicotyledons</taxon>
        <taxon>Gunneridae</taxon>
        <taxon>Pentapetalae</taxon>
        <taxon>asterids</taxon>
        <taxon>lamiids</taxon>
        <taxon>Gentianales</taxon>
        <taxon>Rubiaceae</taxon>
        <taxon>Rubioideae</taxon>
        <taxon>Spermacoceae</taxon>
        <taxon>Hedyotis-Oldenlandia complex</taxon>
        <taxon>Oldenlandia</taxon>
    </lineage>
</organism>
<gene>
    <name evidence="3" type="ORF">OLC1_LOCUS16447</name>
</gene>
<evidence type="ECO:0000259" key="1">
    <source>
        <dbReference type="Pfam" id="PF00646"/>
    </source>
</evidence>
<evidence type="ECO:0000313" key="4">
    <source>
        <dbReference type="Proteomes" id="UP001161247"/>
    </source>
</evidence>
<dbReference type="PANTHER" id="PTHR34145:SF68">
    <property type="entry name" value="FBD DOMAIN-CONTAINING PROTEIN"/>
    <property type="match status" value="1"/>
</dbReference>
<keyword evidence="4" id="KW-1185">Reference proteome</keyword>
<dbReference type="InterPro" id="IPR055357">
    <property type="entry name" value="LRR_At1g61320_AtMIF1"/>
</dbReference>
<evidence type="ECO:0000259" key="2">
    <source>
        <dbReference type="Pfam" id="PF23622"/>
    </source>
</evidence>
<sequence length="507" mass="58540">METTKKRKLRLYHLKESAIKSSQKYISSTTTSPMDTLPDDVIVSILSNLVINEAVCTSVLSHRWRQLWRSASSDLVFDLSKCEKGSANNPYLMKAMRECMDLRMHQPSNMDKFIIHFNFNHNTIRVNPNHARQCRDEPGYIVSDALICDWIRFAIQKKVRALELVGIPFEPVRIKGVHAAFRYPDFDKLITMPREIIALVGNNSCCFGSLTSLTLENFNMEADVLDYFLSNSPFLENLSLNGAAGFKNLNIVNNPHLKSLRIRKCWDLHFESLKISAPNLVSLEYLARSSSLPSSVCFENVPLLSNLTMNTAFLRSFTYDKPLHRVYSKQLEKIVMHLCPTEDYDFTVSYSKCPDFPSLRRLKQLELFITTMPTASLLYYAACVGECPFLSSLSVQFLYKDTAWKFENYINYRSERLKKKLETRVRQHHHKHLKVVRLTDFEENAEQVEFAMKLVGMCKSLEKLIIKTKRANHNDISKQNTGIMLSEETMRELQDNLPNNAKMVVEE</sequence>
<dbReference type="Proteomes" id="UP001161247">
    <property type="component" value="Chromosome 6"/>
</dbReference>
<reference evidence="3" key="1">
    <citation type="submission" date="2023-03" db="EMBL/GenBank/DDBJ databases">
        <authorList>
            <person name="Julca I."/>
        </authorList>
    </citation>
    <scope>NUCLEOTIDE SEQUENCE</scope>
</reference>
<dbReference type="InterPro" id="IPR053781">
    <property type="entry name" value="F-box_AtFBL13-like"/>
</dbReference>
<feature type="domain" description="At1g61320/AtMIF1 LRR" evidence="2">
    <location>
        <begin position="205"/>
        <end position="495"/>
    </location>
</feature>
<dbReference type="Gene3D" id="3.80.10.10">
    <property type="entry name" value="Ribonuclease Inhibitor"/>
    <property type="match status" value="1"/>
</dbReference>
<name>A0AAV1DMU2_OLDCO</name>
<dbReference type="InterPro" id="IPR053772">
    <property type="entry name" value="At1g61320/At1g61330-like"/>
</dbReference>
<dbReference type="SUPFAM" id="SSF52047">
    <property type="entry name" value="RNI-like"/>
    <property type="match status" value="1"/>
</dbReference>
<dbReference type="InterPro" id="IPR036047">
    <property type="entry name" value="F-box-like_dom_sf"/>
</dbReference>
<dbReference type="Pfam" id="PF00646">
    <property type="entry name" value="F-box"/>
    <property type="match status" value="1"/>
</dbReference>
<dbReference type="InterPro" id="IPR001810">
    <property type="entry name" value="F-box_dom"/>
</dbReference>
<dbReference type="InterPro" id="IPR032675">
    <property type="entry name" value="LRR_dom_sf"/>
</dbReference>
<proteinExistence type="predicted"/>
<feature type="domain" description="F-box" evidence="1">
    <location>
        <begin position="36"/>
        <end position="71"/>
    </location>
</feature>
<dbReference type="CDD" id="cd22160">
    <property type="entry name" value="F-box_AtFBL13-like"/>
    <property type="match status" value="1"/>
</dbReference>
<dbReference type="PANTHER" id="PTHR34145">
    <property type="entry name" value="OS02G0105600 PROTEIN"/>
    <property type="match status" value="1"/>
</dbReference>
<evidence type="ECO:0000313" key="3">
    <source>
        <dbReference type="EMBL" id="CAI9108345.1"/>
    </source>
</evidence>
<accession>A0AAV1DMU2</accession>
<protein>
    <submittedName>
        <fullName evidence="3">OLC1v1007915C1</fullName>
    </submittedName>
</protein>